<feature type="domain" description="C2H2-type" evidence="11">
    <location>
        <begin position="546"/>
        <end position="573"/>
    </location>
</feature>
<dbReference type="FunFam" id="3.30.160.60:FF:000557">
    <property type="entry name" value="zinc finger and SCAN domain-containing protein 29"/>
    <property type="match status" value="1"/>
</dbReference>
<feature type="binding site" evidence="9">
    <location>
        <position position="18"/>
    </location>
    <ligand>
        <name>Zn(2+)</name>
        <dbReference type="ChEBI" id="CHEBI:29105"/>
    </ligand>
</feature>
<keyword evidence="7" id="KW-0539">Nucleus</keyword>
<dbReference type="InterPro" id="IPR036236">
    <property type="entry name" value="Znf_C2H2_sf"/>
</dbReference>
<dbReference type="SUPFAM" id="SSF57716">
    <property type="entry name" value="Glucocorticoid receptor-like (DNA-binding domain)"/>
    <property type="match status" value="1"/>
</dbReference>
<evidence type="ECO:0000256" key="4">
    <source>
        <dbReference type="ARBA" id="ARBA00022771"/>
    </source>
</evidence>
<feature type="compositionally biased region" description="Polar residues" evidence="10">
    <location>
        <begin position="491"/>
        <end position="509"/>
    </location>
</feature>
<dbReference type="FunFam" id="3.30.160.60:FF:002343">
    <property type="entry name" value="Zinc finger protein 33A"/>
    <property type="match status" value="1"/>
</dbReference>
<feature type="region of interest" description="Disordered" evidence="10">
    <location>
        <begin position="408"/>
        <end position="434"/>
    </location>
</feature>
<evidence type="ECO:0000256" key="8">
    <source>
        <dbReference type="PROSITE-ProRule" id="PRU00042"/>
    </source>
</evidence>
<feature type="domain" description="C2H2-type" evidence="11">
    <location>
        <begin position="574"/>
        <end position="601"/>
    </location>
</feature>
<dbReference type="GO" id="GO:0003677">
    <property type="term" value="F:DNA binding"/>
    <property type="evidence" value="ECO:0007669"/>
    <property type="project" value="UniProtKB-KW"/>
</dbReference>
<evidence type="ECO:0000256" key="3">
    <source>
        <dbReference type="ARBA" id="ARBA00022737"/>
    </source>
</evidence>
<evidence type="ECO:0000256" key="2">
    <source>
        <dbReference type="ARBA" id="ARBA00022723"/>
    </source>
</evidence>
<evidence type="ECO:0000256" key="1">
    <source>
        <dbReference type="ARBA" id="ARBA00004123"/>
    </source>
</evidence>
<feature type="compositionally biased region" description="Basic and acidic residues" evidence="10">
    <location>
        <begin position="411"/>
        <end position="433"/>
    </location>
</feature>
<dbReference type="Pfam" id="PF07776">
    <property type="entry name" value="zf-AD"/>
    <property type="match status" value="1"/>
</dbReference>
<feature type="region of interest" description="Disordered" evidence="10">
    <location>
        <begin position="473"/>
        <end position="515"/>
    </location>
</feature>
<evidence type="ECO:0000256" key="7">
    <source>
        <dbReference type="ARBA" id="ARBA00023242"/>
    </source>
</evidence>
<dbReference type="GO" id="GO:0005634">
    <property type="term" value="C:nucleus"/>
    <property type="evidence" value="ECO:0007669"/>
    <property type="project" value="UniProtKB-SubCell"/>
</dbReference>
<evidence type="ECO:0000256" key="6">
    <source>
        <dbReference type="ARBA" id="ARBA00023125"/>
    </source>
</evidence>
<accession>A0AAW2I4B4</accession>
<reference evidence="13" key="1">
    <citation type="journal article" date="2024" name="Gigascience">
        <title>Chromosome-level genome of the poultry shaft louse Menopon gallinae provides insight into the host-switching and adaptive evolution of parasitic lice.</title>
        <authorList>
            <person name="Xu Y."/>
            <person name="Ma L."/>
            <person name="Liu S."/>
            <person name="Liang Y."/>
            <person name="Liu Q."/>
            <person name="He Z."/>
            <person name="Tian L."/>
            <person name="Duan Y."/>
            <person name="Cai W."/>
            <person name="Li H."/>
            <person name="Song F."/>
        </authorList>
    </citation>
    <scope>NUCLEOTIDE SEQUENCE</scope>
    <source>
        <strain evidence="13">Cailab_2023a</strain>
    </source>
</reference>
<dbReference type="PANTHER" id="PTHR16515">
    <property type="entry name" value="PR DOMAIN ZINC FINGER PROTEIN"/>
    <property type="match status" value="1"/>
</dbReference>
<evidence type="ECO:0000259" key="12">
    <source>
        <dbReference type="PROSITE" id="PS51915"/>
    </source>
</evidence>
<dbReference type="InterPro" id="IPR050331">
    <property type="entry name" value="Zinc_finger"/>
</dbReference>
<dbReference type="EMBL" id="JARGDH010000002">
    <property type="protein sequence ID" value="KAL0276517.1"/>
    <property type="molecule type" value="Genomic_DNA"/>
</dbReference>
<dbReference type="InterPro" id="IPR013087">
    <property type="entry name" value="Znf_C2H2_type"/>
</dbReference>
<dbReference type="SUPFAM" id="SSF57667">
    <property type="entry name" value="beta-beta-alpha zinc fingers"/>
    <property type="match status" value="4"/>
</dbReference>
<dbReference type="Gene3D" id="3.40.1800.20">
    <property type="match status" value="1"/>
</dbReference>
<comment type="caution">
    <text evidence="13">The sequence shown here is derived from an EMBL/GenBank/DDBJ whole genome shotgun (WGS) entry which is preliminary data.</text>
</comment>
<feature type="compositionally biased region" description="Basic and acidic residues" evidence="10">
    <location>
        <begin position="677"/>
        <end position="688"/>
    </location>
</feature>
<keyword evidence="4 8" id="KW-0863">Zinc-finger</keyword>
<feature type="region of interest" description="Disordered" evidence="10">
    <location>
        <begin position="194"/>
        <end position="224"/>
    </location>
</feature>
<keyword evidence="5 9" id="KW-0862">Zinc</keyword>
<feature type="domain" description="ZAD" evidence="12">
    <location>
        <begin position="13"/>
        <end position="89"/>
    </location>
</feature>
<dbReference type="GO" id="GO:0006355">
    <property type="term" value="P:regulation of DNA-templated transcription"/>
    <property type="evidence" value="ECO:0007669"/>
    <property type="project" value="UniProtKB-ARBA"/>
</dbReference>
<proteinExistence type="predicted"/>
<evidence type="ECO:0000256" key="9">
    <source>
        <dbReference type="PROSITE-ProRule" id="PRU01263"/>
    </source>
</evidence>
<feature type="domain" description="C2H2-type" evidence="11">
    <location>
        <begin position="316"/>
        <end position="343"/>
    </location>
</feature>
<organism evidence="13">
    <name type="scientific">Menopon gallinae</name>
    <name type="common">poultry shaft louse</name>
    <dbReference type="NCBI Taxonomy" id="328185"/>
    <lineage>
        <taxon>Eukaryota</taxon>
        <taxon>Metazoa</taxon>
        <taxon>Ecdysozoa</taxon>
        <taxon>Arthropoda</taxon>
        <taxon>Hexapoda</taxon>
        <taxon>Insecta</taxon>
        <taxon>Pterygota</taxon>
        <taxon>Neoptera</taxon>
        <taxon>Paraneoptera</taxon>
        <taxon>Psocodea</taxon>
        <taxon>Troctomorpha</taxon>
        <taxon>Phthiraptera</taxon>
        <taxon>Amblycera</taxon>
        <taxon>Menoponidae</taxon>
        <taxon>Menopon</taxon>
    </lineage>
</organism>
<sequence length="688" mass="78014">MEAKPDGLLNASRICRFCLSQAGVMSPIFEQGELNSLPLSSKIMAFISVQVYVNDGLPSLICHRCLYQVEKSYDFKTQCEASDAMLRKYLTAFQSNLQSKLPVSIESSESTPTFDSFNIVQFQKSMLHASVFNDSPFKRKRGRPRKEENLIFYSSPVHQHLDGNNSLSNYPDDEIKIVDGIESVVTVVDPRSEMLSNSDDENKIESDNLIPDGESDRIEPSYQNNNNEVMDSLAIAKAKAKKYMGVVIEVDENGTRSRRHLCKGCGKTFGHCSDLRKHVLVHTGERPFHCQICSKTFSRSTNLNKHMKVHTGQKPFFCTNCPKAFATKGDLQRHLIIHSGIKPFSCNFCNQCFSRKDKLTRHLKLHDGGSVCKVNFKCTYCTAVYHSKIDLSHHIESMHSTEVKIEEEDEIRSNPDEHYVNGKVDKCTGKDDESSNDNNVIFKFEKEESSPEANLDGVESMVINIDPFQVDSDLSEPLNSWDNEKERSDSESLATNQDGETETKSSVSGAKSKENGPLQCRICKKKFSEASYLRSHMTTHSVYKPHKCSLCEKSFTRRRELLRHESVHTGFKPFKCPTCSKAFSRKDKLARHEKIHNGVKKFACQICPSVSFPKVEELIFHHQNVHSEDYSTSNGTSQEGMVQCELCPVSFPDSYMFDEHMRNHEVQSDAGYPNHNGYDDRANSDDEK</sequence>
<dbReference type="SMART" id="SM00355">
    <property type="entry name" value="ZnF_C2H2"/>
    <property type="match status" value="10"/>
</dbReference>
<comment type="subcellular location">
    <subcellularLocation>
        <location evidence="1">Nucleus</location>
    </subcellularLocation>
</comment>
<feature type="binding site" evidence="9">
    <location>
        <position position="65"/>
    </location>
    <ligand>
        <name>Zn(2+)</name>
        <dbReference type="ChEBI" id="CHEBI:29105"/>
    </ligand>
</feature>
<dbReference type="PROSITE" id="PS00028">
    <property type="entry name" value="ZINC_FINGER_C2H2_1"/>
    <property type="match status" value="9"/>
</dbReference>
<feature type="binding site" evidence="9">
    <location>
        <position position="62"/>
    </location>
    <ligand>
        <name>Zn(2+)</name>
        <dbReference type="ChEBI" id="CHEBI:29105"/>
    </ligand>
</feature>
<feature type="region of interest" description="Disordered" evidence="10">
    <location>
        <begin position="665"/>
        <end position="688"/>
    </location>
</feature>
<dbReference type="GO" id="GO:0008270">
    <property type="term" value="F:zinc ion binding"/>
    <property type="evidence" value="ECO:0007669"/>
    <property type="project" value="UniProtKB-UniRule"/>
</dbReference>
<feature type="domain" description="C2H2-type" evidence="11">
    <location>
        <begin position="376"/>
        <end position="404"/>
    </location>
</feature>
<dbReference type="Gene3D" id="3.30.160.60">
    <property type="entry name" value="Classic Zinc Finger"/>
    <property type="match status" value="8"/>
</dbReference>
<name>A0AAW2I4B4_9NEOP</name>
<feature type="domain" description="C2H2-type" evidence="11">
    <location>
        <begin position="518"/>
        <end position="545"/>
    </location>
</feature>
<evidence type="ECO:0000256" key="10">
    <source>
        <dbReference type="SAM" id="MobiDB-lite"/>
    </source>
</evidence>
<dbReference type="InterPro" id="IPR012934">
    <property type="entry name" value="Znf_AD"/>
</dbReference>
<feature type="binding site" evidence="9">
    <location>
        <position position="15"/>
    </location>
    <ligand>
        <name>Zn(2+)</name>
        <dbReference type="ChEBI" id="CHEBI:29105"/>
    </ligand>
</feature>
<dbReference type="FunFam" id="3.30.160.60:FF:000045">
    <property type="entry name" value="ZFP69 zinc finger protein B"/>
    <property type="match status" value="1"/>
</dbReference>
<dbReference type="AlphaFoldDB" id="A0AAW2I4B4"/>
<evidence type="ECO:0000256" key="5">
    <source>
        <dbReference type="ARBA" id="ARBA00022833"/>
    </source>
</evidence>
<dbReference type="FunFam" id="3.30.160.60:FF:000264">
    <property type="entry name" value="Zinc finger protein 236"/>
    <property type="match status" value="2"/>
</dbReference>
<keyword evidence="2 9" id="KW-0479">Metal-binding</keyword>
<evidence type="ECO:0000313" key="13">
    <source>
        <dbReference type="EMBL" id="KAL0276517.1"/>
    </source>
</evidence>
<feature type="domain" description="C2H2-type" evidence="11">
    <location>
        <begin position="344"/>
        <end position="371"/>
    </location>
</feature>
<feature type="domain" description="C2H2-type" evidence="11">
    <location>
        <begin position="288"/>
        <end position="315"/>
    </location>
</feature>
<keyword evidence="6" id="KW-0238">DNA-binding</keyword>
<dbReference type="SMART" id="SM00868">
    <property type="entry name" value="zf-AD"/>
    <property type="match status" value="1"/>
</dbReference>
<dbReference type="PROSITE" id="PS50157">
    <property type="entry name" value="ZINC_FINGER_C2H2_2"/>
    <property type="match status" value="8"/>
</dbReference>
<dbReference type="PROSITE" id="PS51915">
    <property type="entry name" value="ZAD"/>
    <property type="match status" value="1"/>
</dbReference>
<dbReference type="Pfam" id="PF00096">
    <property type="entry name" value="zf-C2H2"/>
    <property type="match status" value="7"/>
</dbReference>
<protein>
    <recommendedName>
        <fullName evidence="14">Zinc finger protein</fullName>
    </recommendedName>
</protein>
<keyword evidence="3" id="KW-0677">Repeat</keyword>
<dbReference type="PANTHER" id="PTHR16515:SF49">
    <property type="entry name" value="GASTRULA ZINC FINGER PROTEIN XLCGF49.1-LIKE-RELATED"/>
    <property type="match status" value="1"/>
</dbReference>
<gene>
    <name evidence="13" type="ORF">PYX00_004076</name>
</gene>
<feature type="domain" description="C2H2-type" evidence="11">
    <location>
        <begin position="260"/>
        <end position="287"/>
    </location>
</feature>
<evidence type="ECO:0008006" key="14">
    <source>
        <dbReference type="Google" id="ProtNLM"/>
    </source>
</evidence>
<evidence type="ECO:0000259" key="11">
    <source>
        <dbReference type="PROSITE" id="PS50157"/>
    </source>
</evidence>